<feature type="chain" id="PRO_5003265616" description="Dickkopf N-terminal cysteine-rich domain-containing protein" evidence="2">
    <location>
        <begin position="23"/>
        <end position="367"/>
    </location>
</feature>
<proteinExistence type="predicted"/>
<dbReference type="InterPro" id="IPR006796">
    <property type="entry name" value="Dickkopf_N"/>
</dbReference>
<accession>F1A5Q3</accession>
<keyword evidence="5" id="KW-1185">Reference proteome</keyword>
<gene>
    <name evidence="4" type="ORF">DICPUDRAFT_85435</name>
</gene>
<dbReference type="eggNOG" id="ENOG502RHXC">
    <property type="taxonomic scope" value="Eukaryota"/>
</dbReference>
<dbReference type="KEGG" id="dpp:DICPUDRAFT_85435"/>
<dbReference type="GeneID" id="10510877"/>
<evidence type="ECO:0000313" key="4">
    <source>
        <dbReference type="EMBL" id="EGC28476.1"/>
    </source>
</evidence>
<reference evidence="5" key="1">
    <citation type="journal article" date="2011" name="Genome Biol.">
        <title>Comparative genomics of the social amoebae Dictyostelium discoideum and Dictyostelium purpureum.</title>
        <authorList>
            <consortium name="US DOE Joint Genome Institute (JGI-PGF)"/>
            <person name="Sucgang R."/>
            <person name="Kuo A."/>
            <person name="Tian X."/>
            <person name="Salerno W."/>
            <person name="Parikh A."/>
            <person name="Feasley C.L."/>
            <person name="Dalin E."/>
            <person name="Tu H."/>
            <person name="Huang E."/>
            <person name="Barry K."/>
            <person name="Lindquist E."/>
            <person name="Shapiro H."/>
            <person name="Bruce D."/>
            <person name="Schmutz J."/>
            <person name="Salamov A."/>
            <person name="Fey P."/>
            <person name="Gaudet P."/>
            <person name="Anjard C."/>
            <person name="Babu M.M."/>
            <person name="Basu S."/>
            <person name="Bushmanova Y."/>
            <person name="van der Wel H."/>
            <person name="Katoh-Kurasawa M."/>
            <person name="Dinh C."/>
            <person name="Coutinho P.M."/>
            <person name="Saito T."/>
            <person name="Elias M."/>
            <person name="Schaap P."/>
            <person name="Kay R.R."/>
            <person name="Henrissat B."/>
            <person name="Eichinger L."/>
            <person name="Rivero F."/>
            <person name="Putnam N.H."/>
            <person name="West C.M."/>
            <person name="Loomis W.F."/>
            <person name="Chisholm R.L."/>
            <person name="Shaulsky G."/>
            <person name="Strassmann J.E."/>
            <person name="Queller D.C."/>
            <person name="Kuspa A."/>
            <person name="Grigoriev I.V."/>
        </authorList>
    </citation>
    <scope>NUCLEOTIDE SEQUENCE [LARGE SCALE GENOMIC DNA]</scope>
    <source>
        <strain evidence="5">QSDP1</strain>
    </source>
</reference>
<dbReference type="EMBL" id="GL871623">
    <property type="protein sequence ID" value="EGC28476.1"/>
    <property type="molecule type" value="Genomic_DNA"/>
</dbReference>
<dbReference type="GO" id="GO:0030178">
    <property type="term" value="P:negative regulation of Wnt signaling pathway"/>
    <property type="evidence" value="ECO:0007669"/>
    <property type="project" value="InterPro"/>
</dbReference>
<dbReference type="VEuPathDB" id="AmoebaDB:DICPUDRAFT_85435"/>
<feature type="compositionally biased region" description="Low complexity" evidence="1">
    <location>
        <begin position="325"/>
        <end position="347"/>
    </location>
</feature>
<evidence type="ECO:0000256" key="1">
    <source>
        <dbReference type="SAM" id="MobiDB-lite"/>
    </source>
</evidence>
<dbReference type="InterPro" id="IPR052326">
    <property type="entry name" value="Diff-Dev_Assoc_Protein"/>
</dbReference>
<keyword evidence="2" id="KW-0732">Signal</keyword>
<dbReference type="Proteomes" id="UP000001064">
    <property type="component" value="Unassembled WGS sequence"/>
</dbReference>
<dbReference type="AlphaFoldDB" id="F1A5Q3"/>
<name>F1A5Q3_DICPU</name>
<dbReference type="InParanoid" id="F1A5Q3"/>
<feature type="region of interest" description="Disordered" evidence="1">
    <location>
        <begin position="322"/>
        <end position="347"/>
    </location>
</feature>
<protein>
    <recommendedName>
        <fullName evidence="3">Dickkopf N-terminal cysteine-rich domain-containing protein</fullName>
    </recommendedName>
</protein>
<dbReference type="PANTHER" id="PTHR33459">
    <property type="entry name" value="DD-GDCA PROTEIN"/>
    <property type="match status" value="1"/>
</dbReference>
<evidence type="ECO:0000259" key="3">
    <source>
        <dbReference type="Pfam" id="PF04706"/>
    </source>
</evidence>
<dbReference type="OrthoDB" id="23488at2759"/>
<feature type="domain" description="Dickkopf N-terminal cysteine-rich" evidence="3">
    <location>
        <begin position="122"/>
        <end position="176"/>
    </location>
</feature>
<evidence type="ECO:0000256" key="2">
    <source>
        <dbReference type="SAM" id="SignalP"/>
    </source>
</evidence>
<feature type="signal peptide" evidence="2">
    <location>
        <begin position="1"/>
        <end position="22"/>
    </location>
</feature>
<dbReference type="OMA" id="ISNIECE"/>
<organism evidence="4 5">
    <name type="scientific">Dictyostelium purpureum</name>
    <name type="common">Slime mold</name>
    <dbReference type="NCBI Taxonomy" id="5786"/>
    <lineage>
        <taxon>Eukaryota</taxon>
        <taxon>Amoebozoa</taxon>
        <taxon>Evosea</taxon>
        <taxon>Eumycetozoa</taxon>
        <taxon>Dictyostelia</taxon>
        <taxon>Dictyosteliales</taxon>
        <taxon>Dictyosteliaceae</taxon>
        <taxon>Dictyostelium</taxon>
    </lineage>
</organism>
<sequence>MKIIFIYIFLLILWINLETVRACFNFNQCPQIGESCKGSCAPGLKCVGDVCVSMDPCDPNLPITKDTCTLTNMCTKKNDTVGVCLPYIAELSDSNAPCSRAENCASNRCENSKCVPPQTNICYSDNNCPYNYYCFLVGVSSSGNNGDGVCVPKTSRNCESSNECSTGYTCIYGICVPIFSGKENDDCIAPETLLPTNNPCDVGLICSRGKCVKYEEKACNSTVSCSSYETCKCINSAVGENGVCKIHYKFDAECKNATSAIMTCADNLGVSVNTNNYVLQESCSREYCDYKNKCFNSQFFGCGQTELYKMCPSYNYTIDSSDVPESSGSTQTSSQSSFSSSEDSVNSSFYTTPSLIVLILILIVSFF</sequence>
<dbReference type="GO" id="GO:0005576">
    <property type="term" value="C:extracellular region"/>
    <property type="evidence" value="ECO:0007669"/>
    <property type="project" value="InterPro"/>
</dbReference>
<dbReference type="RefSeq" id="XP_003294997.1">
    <property type="nucleotide sequence ID" value="XM_003294949.1"/>
</dbReference>
<evidence type="ECO:0000313" key="5">
    <source>
        <dbReference type="Proteomes" id="UP000001064"/>
    </source>
</evidence>
<dbReference type="Pfam" id="PF04706">
    <property type="entry name" value="Dickkopf_N"/>
    <property type="match status" value="1"/>
</dbReference>
<dbReference type="PANTHER" id="PTHR33459:SF11">
    <property type="entry name" value="DIFFERENTIATION-ASSOCIATED PROTEIN 1"/>
    <property type="match status" value="1"/>
</dbReference>